<feature type="repeat" description="ANK" evidence="3">
    <location>
        <begin position="624"/>
        <end position="656"/>
    </location>
</feature>
<evidence type="ECO:0000313" key="6">
    <source>
        <dbReference type="Proteomes" id="UP000663882"/>
    </source>
</evidence>
<dbReference type="InterPro" id="IPR002110">
    <property type="entry name" value="Ankyrin_rpt"/>
</dbReference>
<keyword evidence="1" id="KW-0677">Repeat</keyword>
<dbReference type="SUPFAM" id="SSF48403">
    <property type="entry name" value="Ankyrin repeat"/>
    <property type="match status" value="4"/>
</dbReference>
<feature type="repeat" description="ANK" evidence="3">
    <location>
        <begin position="799"/>
        <end position="831"/>
    </location>
</feature>
<feature type="repeat" description="ANK" evidence="3">
    <location>
        <begin position="204"/>
        <end position="236"/>
    </location>
</feature>
<dbReference type="SMART" id="SM00248">
    <property type="entry name" value="ANK"/>
    <property type="match status" value="25"/>
</dbReference>
<dbReference type="Pfam" id="PF13637">
    <property type="entry name" value="Ank_4"/>
    <property type="match status" value="1"/>
</dbReference>
<feature type="repeat" description="ANK" evidence="3">
    <location>
        <begin position="105"/>
        <end position="137"/>
    </location>
</feature>
<dbReference type="InterPro" id="IPR036770">
    <property type="entry name" value="Ankyrin_rpt-contain_sf"/>
</dbReference>
<comment type="caution">
    <text evidence="4">The sequence shown here is derived from an EMBL/GenBank/DDBJ whole genome shotgun (WGS) entry which is preliminary data.</text>
</comment>
<feature type="repeat" description="ANK" evidence="3">
    <location>
        <begin position="490"/>
        <end position="523"/>
    </location>
</feature>
<dbReference type="Proteomes" id="UP000663823">
    <property type="component" value="Unassembled WGS sequence"/>
</dbReference>
<feature type="repeat" description="ANK" evidence="3">
    <location>
        <begin position="171"/>
        <end position="203"/>
    </location>
</feature>
<dbReference type="PANTHER" id="PTHR24173:SF74">
    <property type="entry name" value="ANKYRIN REPEAT DOMAIN-CONTAINING PROTEIN 16"/>
    <property type="match status" value="1"/>
</dbReference>
<reference evidence="4" key="1">
    <citation type="submission" date="2021-02" db="EMBL/GenBank/DDBJ databases">
        <authorList>
            <person name="Nowell W R."/>
        </authorList>
    </citation>
    <scope>NUCLEOTIDE SEQUENCE</scope>
</reference>
<organism evidence="4 6">
    <name type="scientific">Rotaria sordida</name>
    <dbReference type="NCBI Taxonomy" id="392033"/>
    <lineage>
        <taxon>Eukaryota</taxon>
        <taxon>Metazoa</taxon>
        <taxon>Spiralia</taxon>
        <taxon>Gnathifera</taxon>
        <taxon>Rotifera</taxon>
        <taxon>Eurotatoria</taxon>
        <taxon>Bdelloidea</taxon>
        <taxon>Philodinida</taxon>
        <taxon>Philodinidae</taxon>
        <taxon>Rotaria</taxon>
    </lineage>
</organism>
<feature type="repeat" description="ANK" evidence="3">
    <location>
        <begin position="342"/>
        <end position="374"/>
    </location>
</feature>
<feature type="repeat" description="ANK" evidence="3">
    <location>
        <begin position="237"/>
        <end position="269"/>
    </location>
</feature>
<evidence type="ECO:0000313" key="4">
    <source>
        <dbReference type="EMBL" id="CAF0862971.1"/>
    </source>
</evidence>
<dbReference type="PROSITE" id="PS50088">
    <property type="entry name" value="ANK_REPEAT"/>
    <property type="match status" value="8"/>
</dbReference>
<keyword evidence="2 3" id="KW-0040">ANK repeat</keyword>
<evidence type="ECO:0000256" key="1">
    <source>
        <dbReference type="ARBA" id="ARBA00022737"/>
    </source>
</evidence>
<dbReference type="OrthoDB" id="7464126at2759"/>
<dbReference type="PANTHER" id="PTHR24173">
    <property type="entry name" value="ANKYRIN REPEAT CONTAINING"/>
    <property type="match status" value="1"/>
</dbReference>
<dbReference type="PRINTS" id="PR01415">
    <property type="entry name" value="ANKYRIN"/>
</dbReference>
<dbReference type="Pfam" id="PF12796">
    <property type="entry name" value="Ank_2"/>
    <property type="match status" value="6"/>
</dbReference>
<name>A0A813X156_9BILA</name>
<dbReference type="PROSITE" id="PS50297">
    <property type="entry name" value="ANK_REP_REGION"/>
    <property type="match status" value="6"/>
</dbReference>
<protein>
    <submittedName>
        <fullName evidence="4">Uncharacterized protein</fullName>
    </submittedName>
</protein>
<dbReference type="Pfam" id="PF00023">
    <property type="entry name" value="Ank"/>
    <property type="match status" value="3"/>
</dbReference>
<evidence type="ECO:0000256" key="3">
    <source>
        <dbReference type="PROSITE-ProRule" id="PRU00023"/>
    </source>
</evidence>
<accession>A0A813X156</accession>
<gene>
    <name evidence="5" type="ORF">OTI717_LOCUS16301</name>
    <name evidence="4" type="ORF">RFH988_LOCUS7068</name>
</gene>
<dbReference type="EMBL" id="CAJOAX010002018">
    <property type="protein sequence ID" value="CAF3764443.1"/>
    <property type="molecule type" value="Genomic_DNA"/>
</dbReference>
<dbReference type="Gene3D" id="1.25.40.20">
    <property type="entry name" value="Ankyrin repeat-containing domain"/>
    <property type="match status" value="8"/>
</dbReference>
<dbReference type="EMBL" id="CAJNOO010000220">
    <property type="protein sequence ID" value="CAF0862971.1"/>
    <property type="molecule type" value="Genomic_DNA"/>
</dbReference>
<proteinExistence type="predicted"/>
<sequence>MSHSVESSLSFFSPISSKLVSPSTNKNDKEINQTTEFLLPLSPLFDATIDDDYLAVQSLLIKNYDVNTKDIDGITALHLCAFFNCVATCDTLCARRAFVNAKDNQLLTPLFYACKANCPTIVRTLIDHGADCDAQNKHWQTPLHICALSSDTSCACYLINHVTNVDTTDQYGLTALHYACMTGNIEMVKLLIDAGANVNLCDRKHNYPLHWTLTKGSIEILNILLNAHVNLNCINDQGLTPLHLCIIGNHIDPIRKLLDSNVNINARTHNGSLPIHLAAYLGNIDIFDLLNNHSKAPLLTETDQQENTILHFAAATKSTESNIVQHILSKLQTSLVNIQNFKNQTPLHIAILHNNENAVHQLLAAGADPNLVDNDNNTALHLSTLLMSKYNQSNILLALVSHQPNILCQKNKYGLIPLHIALKNFDYQSISYLMLENDGNLIEQAQYSLLILDSIGRHSLHYAAHSGLTTFIERYFKKMNKDIINQQDTFGLTPLHYACMKWHGLDAIDIILKCGADVNIKCYTYGAIPLHYILVYCNSSDVIEQLMRAGSDVLICTTNGATCLSYCIMQNDIHLLQKLFNSVSKQTFDIINLLFLSCLHGKDNSLQYILENYKDIDLNETMNDGMTALMLACYYGHCSCVHLLLHRKVNVKKINHIDGKTSLHYAAISGQSECLFALLQELQMNQDDLKAIINLRDKKGKTALHYCVEHSSPNCIRLLINFGCANPNVTDLSLLTPLHYCAIYNCEESLQELLDVHDLKVNVIDKNKRLPLHYAAATGNITILSTLADYDYEQVADVDGFSPLHYAVLRGHETAVRILLASDISLRCLTTSRITPVHLACICADSTCLKAILNALQTDSISTMINLPTRLEQFTPLHLASMIKNGSECIKILLHYDNVNVDVKDHSQRTPPMYAIINEIDSSTIDMLVSKCKHFDAVDNLGNNILHYACIFNNEPIVESLLKRNTSSSFVEAVNKENRTPLDIARKNQMSPSIIDILFSLSGRL</sequence>
<dbReference type="Proteomes" id="UP000663882">
    <property type="component" value="Unassembled WGS sequence"/>
</dbReference>
<dbReference type="AlphaFoldDB" id="A0A813X156"/>
<evidence type="ECO:0000256" key="2">
    <source>
        <dbReference type="ARBA" id="ARBA00023043"/>
    </source>
</evidence>
<evidence type="ECO:0000313" key="5">
    <source>
        <dbReference type="EMBL" id="CAF3764443.1"/>
    </source>
</evidence>